<keyword evidence="1" id="KW-0533">Nickel</keyword>
<evidence type="ECO:0000256" key="1">
    <source>
        <dbReference type="ARBA" id="ARBA00022596"/>
    </source>
</evidence>
<dbReference type="RefSeq" id="WP_125119270.1">
    <property type="nucleotide sequence ID" value="NZ_AP019309.1"/>
</dbReference>
<dbReference type="KEGG" id="ebm:SG0102_13310"/>
<keyword evidence="3" id="KW-1185">Reference proteome</keyword>
<dbReference type="EMBL" id="AP019309">
    <property type="protein sequence ID" value="BBH26397.1"/>
    <property type="molecule type" value="Genomic_DNA"/>
</dbReference>
<accession>A0A3G9J5D9</accession>
<name>A0A3G9J5D9_9FIRM</name>
<dbReference type="PANTHER" id="PTHR36566:SF1">
    <property type="entry name" value="PYRIDINIUM-3,5-BISTHIOCARBOXYLIC ACID MONONUCLEOTIDE NICKEL INSERTION PROTEIN"/>
    <property type="match status" value="1"/>
</dbReference>
<evidence type="ECO:0000313" key="3">
    <source>
        <dbReference type="Proteomes" id="UP000268059"/>
    </source>
</evidence>
<sequence length="341" mass="37731">MKSLYFDCAMGATGELLDASLLELFDDRTQILATINEKIAPFAVIQANNIVTAGINGTTIAVDVNPEERNHHVHLSEIYDLVQSLDFEEHILEQTCEVISLITDAQARLSQSDAHELAFNKAAILYTIAESVSAFYMIAQLAPSHIFSSAIATGYGVQGHFPVPAPVTAYILTDVPIQSGRIEGELTSFTGAAILKACVEDYGPMPLTIVKRIGYGIRDKDGEIYTCLRSLFGEIVNQEDSIMISAHIENMTDDSIGVMMKSLYDHGAKAISTYTTQETQPYFTIRVVGKEKIKDHLIEDLFSHSLTNTVYENKAYIRIAHHRADLLLDHTAPLHNRKKTI</sequence>
<proteinExistence type="predicted"/>
<gene>
    <name evidence="2" type="ORF">SG0102_13310</name>
</gene>
<dbReference type="Pfam" id="PF01969">
    <property type="entry name" value="Ni_insertion"/>
    <property type="match status" value="1"/>
</dbReference>
<dbReference type="InterPro" id="IPR002822">
    <property type="entry name" value="Ni_insertion"/>
</dbReference>
<reference evidence="2 3" key="1">
    <citation type="submission" date="2018-11" db="EMBL/GenBank/DDBJ databases">
        <title>Novel Erysipelotrichaceae bacterium isolated from small intestine of a swine.</title>
        <authorList>
            <person name="Kim J.S."/>
            <person name="Choe H."/>
            <person name="Lee Y.R."/>
            <person name="Kim K.M."/>
            <person name="Park D.S."/>
        </authorList>
    </citation>
    <scope>NUCLEOTIDE SEQUENCE [LARGE SCALE GENOMIC DNA]</scope>
    <source>
        <strain evidence="2 3">SG0102</strain>
    </source>
</reference>
<organism evidence="2 3">
    <name type="scientific">Intestinibaculum porci</name>
    <dbReference type="NCBI Taxonomy" id="2487118"/>
    <lineage>
        <taxon>Bacteria</taxon>
        <taxon>Bacillati</taxon>
        <taxon>Bacillota</taxon>
        <taxon>Erysipelotrichia</taxon>
        <taxon>Erysipelotrichales</taxon>
        <taxon>Erysipelotrichaceae</taxon>
        <taxon>Intestinibaculum</taxon>
    </lineage>
</organism>
<dbReference type="OrthoDB" id="9765625at2"/>
<dbReference type="PANTHER" id="PTHR36566">
    <property type="entry name" value="NICKEL INSERTION PROTEIN-RELATED"/>
    <property type="match status" value="1"/>
</dbReference>
<dbReference type="AlphaFoldDB" id="A0A3G9J5D9"/>
<dbReference type="Proteomes" id="UP000268059">
    <property type="component" value="Chromosome"/>
</dbReference>
<dbReference type="InParanoid" id="A0A3G9J5D9"/>
<protein>
    <submittedName>
        <fullName evidence="2">UPF0272 protein</fullName>
    </submittedName>
</protein>
<evidence type="ECO:0000313" key="2">
    <source>
        <dbReference type="EMBL" id="BBH26397.1"/>
    </source>
</evidence>